<reference evidence="2" key="2">
    <citation type="journal article" date="2021" name="Genome Biol. Evol.">
        <title>Developing a high-quality reference genome for a parasitic bivalve with doubly uniparental inheritance (Bivalvia: Unionida).</title>
        <authorList>
            <person name="Smith C.H."/>
        </authorList>
    </citation>
    <scope>NUCLEOTIDE SEQUENCE</scope>
    <source>
        <strain evidence="2">CHS0354</strain>
        <tissue evidence="2">Mantle</tissue>
    </source>
</reference>
<protein>
    <submittedName>
        <fullName evidence="2">Uncharacterized protein</fullName>
    </submittedName>
</protein>
<name>A0AAE0S2N6_9BIVA</name>
<reference evidence="2" key="3">
    <citation type="submission" date="2023-05" db="EMBL/GenBank/DDBJ databases">
        <authorList>
            <person name="Smith C.H."/>
        </authorList>
    </citation>
    <scope>NUCLEOTIDE SEQUENCE</scope>
    <source>
        <strain evidence="2">CHS0354</strain>
        <tissue evidence="2">Mantle</tissue>
    </source>
</reference>
<dbReference type="AlphaFoldDB" id="A0AAE0S2N6"/>
<evidence type="ECO:0000313" key="2">
    <source>
        <dbReference type="EMBL" id="KAK3584064.1"/>
    </source>
</evidence>
<sequence>MNKLVLCDESVSNSVISVLSVAIELETVWLKDVTTTSQTDKRSLSEIDLPNELTFQVKRGSKIVTLNLRRNNGINPNADFYFTRKLKNGQSALVKSRNLEKKLMRC</sequence>
<comment type="caution">
    <text evidence="2">The sequence shown here is derived from an EMBL/GenBank/DDBJ whole genome shotgun (WGS) entry which is preliminary data.</text>
</comment>
<dbReference type="EMBL" id="JAEAOA010000550">
    <property type="protein sequence ID" value="KAK3579629.1"/>
    <property type="molecule type" value="Genomic_DNA"/>
</dbReference>
<reference evidence="2" key="1">
    <citation type="journal article" date="2021" name="Genome Biol. Evol.">
        <title>A High-Quality Reference Genome for a Parasitic Bivalve with Doubly Uniparental Inheritance (Bivalvia: Unionida).</title>
        <authorList>
            <person name="Smith C.H."/>
        </authorList>
    </citation>
    <scope>NUCLEOTIDE SEQUENCE</scope>
    <source>
        <strain evidence="2">CHS0354</strain>
    </source>
</reference>
<evidence type="ECO:0000313" key="3">
    <source>
        <dbReference type="Proteomes" id="UP001195483"/>
    </source>
</evidence>
<accession>A0AAE0S2N6</accession>
<gene>
    <name evidence="1" type="ORF">CHS0354_008270</name>
    <name evidence="2" type="ORF">CHS0354_032418</name>
</gene>
<dbReference type="Proteomes" id="UP001195483">
    <property type="component" value="Unassembled WGS sequence"/>
</dbReference>
<dbReference type="EMBL" id="JAEAOA010001916">
    <property type="protein sequence ID" value="KAK3584064.1"/>
    <property type="molecule type" value="Genomic_DNA"/>
</dbReference>
<keyword evidence="3" id="KW-1185">Reference proteome</keyword>
<organism evidence="2 3">
    <name type="scientific">Potamilus streckersoni</name>
    <dbReference type="NCBI Taxonomy" id="2493646"/>
    <lineage>
        <taxon>Eukaryota</taxon>
        <taxon>Metazoa</taxon>
        <taxon>Spiralia</taxon>
        <taxon>Lophotrochozoa</taxon>
        <taxon>Mollusca</taxon>
        <taxon>Bivalvia</taxon>
        <taxon>Autobranchia</taxon>
        <taxon>Heteroconchia</taxon>
        <taxon>Palaeoheterodonta</taxon>
        <taxon>Unionida</taxon>
        <taxon>Unionoidea</taxon>
        <taxon>Unionidae</taxon>
        <taxon>Ambleminae</taxon>
        <taxon>Lampsilini</taxon>
        <taxon>Potamilus</taxon>
    </lineage>
</organism>
<evidence type="ECO:0000313" key="1">
    <source>
        <dbReference type="EMBL" id="KAK3579629.1"/>
    </source>
</evidence>
<proteinExistence type="predicted"/>